<keyword evidence="1" id="KW-0808">Transferase</keyword>
<comment type="caution">
    <text evidence="1">The sequence shown here is derived from an EMBL/GenBank/DDBJ whole genome shotgun (WGS) entry which is preliminary data.</text>
</comment>
<dbReference type="PANTHER" id="PTHR45947">
    <property type="entry name" value="SULFOQUINOVOSYL TRANSFERASE SQD2"/>
    <property type="match status" value="1"/>
</dbReference>
<accession>A0ABU9ATH7</accession>
<sequence>MSSTRSRIAVACPIRSVCDHHAKVFGEQGRLQGHYLGTRRGADGIPKSLTHLLPLVGAISYAVARPFPNYGEAAKVACFPLFDAWAKHRIPAGTAVLSSYGYAVECFRKARATGAFTLLDGGNSHFSHYWKVVSDEHARWGCDLPPFPRAWYERGLRSLEVTDWVFSPSSYVTRSFIEEGFSPDRVLHLPYPVHLGHFSSEPQNKLPASPLRVICTGGVSLRKGFPYLLEALRLIRKERDAILMLTDSVHPSMRSVLAKYSDVPIDWAPMLPHTELAARLKSAHVFALLSVEEGLARTALEAIACGVPAVLTPNTGASDFIEAGVNGEIVPIRDAVAAAEAIVKCHERRNANGITVIEGLAENLSFDRFRERLLGHLATIDLAHS</sequence>
<gene>
    <name evidence="1" type="ORF">WKV53_09965</name>
</gene>
<dbReference type="Pfam" id="PF13692">
    <property type="entry name" value="Glyco_trans_1_4"/>
    <property type="match status" value="1"/>
</dbReference>
<dbReference type="Gene3D" id="3.40.50.2000">
    <property type="entry name" value="Glycogen Phosphorylase B"/>
    <property type="match status" value="2"/>
</dbReference>
<dbReference type="InterPro" id="IPR050194">
    <property type="entry name" value="Glycosyltransferase_grp1"/>
</dbReference>
<dbReference type="EMBL" id="JBBUKT010000003">
    <property type="protein sequence ID" value="MEK7950823.1"/>
    <property type="molecule type" value="Genomic_DNA"/>
</dbReference>
<evidence type="ECO:0000313" key="1">
    <source>
        <dbReference type="EMBL" id="MEK7950823.1"/>
    </source>
</evidence>
<dbReference type="EC" id="2.4.-.-" evidence="1"/>
<evidence type="ECO:0000313" key="2">
    <source>
        <dbReference type="Proteomes" id="UP001371305"/>
    </source>
</evidence>
<dbReference type="PANTHER" id="PTHR45947:SF3">
    <property type="entry name" value="SULFOQUINOVOSYL TRANSFERASE SQD2"/>
    <property type="match status" value="1"/>
</dbReference>
<keyword evidence="2" id="KW-1185">Reference proteome</keyword>
<reference evidence="1 2" key="1">
    <citation type="submission" date="2024-04" db="EMBL/GenBank/DDBJ databases">
        <title>Luteolibacter sp. isolated from soil.</title>
        <authorList>
            <person name="An J."/>
        </authorList>
    </citation>
    <scope>NUCLEOTIDE SEQUENCE [LARGE SCALE GENOMIC DNA]</scope>
    <source>
        <strain evidence="1 2">Y139</strain>
    </source>
</reference>
<dbReference type="Proteomes" id="UP001371305">
    <property type="component" value="Unassembled WGS sequence"/>
</dbReference>
<dbReference type="CDD" id="cd03801">
    <property type="entry name" value="GT4_PimA-like"/>
    <property type="match status" value="1"/>
</dbReference>
<dbReference type="SUPFAM" id="SSF53756">
    <property type="entry name" value="UDP-Glycosyltransferase/glycogen phosphorylase"/>
    <property type="match status" value="1"/>
</dbReference>
<proteinExistence type="predicted"/>
<organism evidence="1 2">
    <name type="scientific">Luteolibacter soli</name>
    <dbReference type="NCBI Taxonomy" id="3135280"/>
    <lineage>
        <taxon>Bacteria</taxon>
        <taxon>Pseudomonadati</taxon>
        <taxon>Verrucomicrobiota</taxon>
        <taxon>Verrucomicrobiia</taxon>
        <taxon>Verrucomicrobiales</taxon>
        <taxon>Verrucomicrobiaceae</taxon>
        <taxon>Luteolibacter</taxon>
    </lineage>
</organism>
<name>A0ABU9ATH7_9BACT</name>
<keyword evidence="1" id="KW-0328">Glycosyltransferase</keyword>
<dbReference type="GO" id="GO:0016757">
    <property type="term" value="F:glycosyltransferase activity"/>
    <property type="evidence" value="ECO:0007669"/>
    <property type="project" value="UniProtKB-KW"/>
</dbReference>
<protein>
    <submittedName>
        <fullName evidence="1">Glycosyltransferase</fullName>
        <ecNumber evidence="1">2.4.-.-</ecNumber>
    </submittedName>
</protein>
<dbReference type="RefSeq" id="WP_341404424.1">
    <property type="nucleotide sequence ID" value="NZ_JBBUKT010000003.1"/>
</dbReference>